<comment type="caution">
    <text evidence="2">The sequence shown here is derived from an EMBL/GenBank/DDBJ whole genome shotgun (WGS) entry which is preliminary data.</text>
</comment>
<reference evidence="2 3" key="1">
    <citation type="submission" date="2019-01" db="EMBL/GenBank/DDBJ databases">
        <title>Coherence of Microcystis species and biogeography revealed through population genomics.</title>
        <authorList>
            <person name="Perez-Carrascal O.M."/>
            <person name="Terrat Y."/>
            <person name="Giani A."/>
            <person name="Fortin N."/>
            <person name="Tromas N."/>
            <person name="Shapiro B.J."/>
        </authorList>
    </citation>
    <scope>NUCLEOTIDE SEQUENCE [LARGE SCALE GENOMIC DNA]</scope>
    <source>
        <strain evidence="2">Mv_BB_P_19951000_S68D</strain>
    </source>
</reference>
<dbReference type="Gene3D" id="3.30.2390.10">
    <property type="entry name" value="TTHA1013-like"/>
    <property type="match status" value="1"/>
</dbReference>
<dbReference type="AlphaFoldDB" id="A0A552I7M6"/>
<evidence type="ECO:0000313" key="2">
    <source>
        <dbReference type="EMBL" id="TRU79449.1"/>
    </source>
</evidence>
<dbReference type="SUPFAM" id="SSF143100">
    <property type="entry name" value="TTHA1013/TTHA0281-like"/>
    <property type="match status" value="1"/>
</dbReference>
<feature type="domain" description="DUF1902" evidence="1">
    <location>
        <begin position="1"/>
        <end position="36"/>
    </location>
</feature>
<dbReference type="Proteomes" id="UP000320674">
    <property type="component" value="Unassembled WGS sequence"/>
</dbReference>
<proteinExistence type="predicted"/>
<dbReference type="EMBL" id="SFAZ01000042">
    <property type="protein sequence ID" value="TRU79449.1"/>
    <property type="molecule type" value="Genomic_DNA"/>
</dbReference>
<dbReference type="Pfam" id="PF08972">
    <property type="entry name" value="DUF1902"/>
    <property type="match status" value="1"/>
</dbReference>
<evidence type="ECO:0000259" key="1">
    <source>
        <dbReference type="Pfam" id="PF08972"/>
    </source>
</evidence>
<sequence>MATSEDVSGLATEADTLENLNDKLPEIIPELLILNVSVND</sequence>
<evidence type="ECO:0000313" key="3">
    <source>
        <dbReference type="Proteomes" id="UP000320674"/>
    </source>
</evidence>
<organism evidence="2 3">
    <name type="scientific">Microcystis viridis Mv_BB_P_19951000_S68D</name>
    <dbReference type="NCBI Taxonomy" id="2486270"/>
    <lineage>
        <taxon>Bacteria</taxon>
        <taxon>Bacillati</taxon>
        <taxon>Cyanobacteriota</taxon>
        <taxon>Cyanophyceae</taxon>
        <taxon>Oscillatoriophycideae</taxon>
        <taxon>Chroococcales</taxon>
        <taxon>Microcystaceae</taxon>
        <taxon>Microcystis</taxon>
    </lineage>
</organism>
<protein>
    <submittedName>
        <fullName evidence="2">DUF1902 domain-containing protein</fullName>
    </submittedName>
</protein>
<dbReference type="InterPro" id="IPR035069">
    <property type="entry name" value="TTHA1013/TTHA0281-like"/>
</dbReference>
<dbReference type="InterPro" id="IPR015066">
    <property type="entry name" value="DUF1902"/>
</dbReference>
<name>A0A552I7M6_MICVR</name>
<accession>A0A552I7M6</accession>
<gene>
    <name evidence="2" type="ORF">EWV77_02670</name>
</gene>